<dbReference type="OrthoDB" id="506623at2"/>
<keyword evidence="2" id="KW-0813">Transport</keyword>
<sequence>MGIFAHSSRLPRLAAAVVLATALAACGTADAGSGTDSNTVVVKLTDPGNYGPLAYAKKNGSFDAPLAKLGAKVEWGGSYVSFTATTDAIHSGAVNFAEGAFSPALGYLATSDDIRVVAVKDVVTDSRAGAGDGLVVRPDSPIKTIQDLRGKRVAVNKAGRGEYLLLLALKEAGIPASEVQRVYLQQDQAASAFASGQVDAWVAIVRAFPQALAKGARVIFRGRDLPSDDLNMFVARTDLLDKNPEVVRTLIDVLSQLDEQEKVEPEKFQNVFAAEGPTAATGLQLENNIAVARYDNVLRFPKPEDEARLNGVSKVFVDNKVLEKASDPKKVFYTWGERK</sequence>
<evidence type="ECO:0000313" key="9">
    <source>
        <dbReference type="Proteomes" id="UP000239203"/>
    </source>
</evidence>
<evidence type="ECO:0000256" key="3">
    <source>
        <dbReference type="ARBA" id="ARBA00022729"/>
    </source>
</evidence>
<evidence type="ECO:0000256" key="6">
    <source>
        <dbReference type="SAM" id="SignalP"/>
    </source>
</evidence>
<dbReference type="EMBL" id="PTIX01000005">
    <property type="protein sequence ID" value="PPK68554.1"/>
    <property type="molecule type" value="Genomic_DNA"/>
</dbReference>
<comment type="caution">
    <text evidence="8">The sequence shown here is derived from an EMBL/GenBank/DDBJ whole genome shotgun (WGS) entry which is preliminary data.</text>
</comment>
<evidence type="ECO:0000313" key="8">
    <source>
        <dbReference type="EMBL" id="PPK68554.1"/>
    </source>
</evidence>
<gene>
    <name evidence="8" type="ORF">CLV40_105283</name>
</gene>
<evidence type="ECO:0000256" key="1">
    <source>
        <dbReference type="ARBA" id="ARBA00010742"/>
    </source>
</evidence>
<evidence type="ECO:0000256" key="4">
    <source>
        <dbReference type="ARBA" id="ARBA00055538"/>
    </source>
</evidence>
<evidence type="ECO:0000256" key="2">
    <source>
        <dbReference type="ARBA" id="ARBA00022448"/>
    </source>
</evidence>
<feature type="chain" id="PRO_5015621482" description="Putative aliphatic sulfonates-binding protein" evidence="6">
    <location>
        <begin position="32"/>
        <end position="339"/>
    </location>
</feature>
<feature type="domain" description="SsuA/THI5-like" evidence="7">
    <location>
        <begin position="85"/>
        <end position="255"/>
    </location>
</feature>
<accession>A0A2S6GTL9</accession>
<name>A0A2S6GTL9_9PSEU</name>
<organism evidence="8 9">
    <name type="scientific">Actinokineospora auranticolor</name>
    <dbReference type="NCBI Taxonomy" id="155976"/>
    <lineage>
        <taxon>Bacteria</taxon>
        <taxon>Bacillati</taxon>
        <taxon>Actinomycetota</taxon>
        <taxon>Actinomycetes</taxon>
        <taxon>Pseudonocardiales</taxon>
        <taxon>Pseudonocardiaceae</taxon>
        <taxon>Actinokineospora</taxon>
    </lineage>
</organism>
<dbReference type="FunFam" id="3.40.190.10:FF:000050">
    <property type="entry name" value="Sulfonate ABC transporter substrate-binding protein"/>
    <property type="match status" value="1"/>
</dbReference>
<comment type="function">
    <text evidence="4">Part of a binding-protein-dependent transport system for aliphatic sulfonates. Putative binding protein.</text>
</comment>
<dbReference type="PANTHER" id="PTHR30024:SF42">
    <property type="entry name" value="ALIPHATIC SULFONATES-BINDING PROTEIN-RELATED"/>
    <property type="match status" value="1"/>
</dbReference>
<dbReference type="Pfam" id="PF09084">
    <property type="entry name" value="NMT1"/>
    <property type="match status" value="1"/>
</dbReference>
<protein>
    <recommendedName>
        <fullName evidence="5">Putative aliphatic sulfonates-binding protein</fullName>
    </recommendedName>
</protein>
<feature type="signal peptide" evidence="6">
    <location>
        <begin position="1"/>
        <end position="31"/>
    </location>
</feature>
<dbReference type="Gene3D" id="3.40.190.10">
    <property type="entry name" value="Periplasmic binding protein-like II"/>
    <property type="match status" value="2"/>
</dbReference>
<reference evidence="8 9" key="1">
    <citation type="submission" date="2018-02" db="EMBL/GenBank/DDBJ databases">
        <title>Genomic Encyclopedia of Archaeal and Bacterial Type Strains, Phase II (KMG-II): from individual species to whole genera.</title>
        <authorList>
            <person name="Goeker M."/>
        </authorList>
    </citation>
    <scope>NUCLEOTIDE SEQUENCE [LARGE SCALE GENOMIC DNA]</scope>
    <source>
        <strain evidence="8 9">YU 961-1</strain>
    </source>
</reference>
<keyword evidence="9" id="KW-1185">Reference proteome</keyword>
<dbReference type="Proteomes" id="UP000239203">
    <property type="component" value="Unassembled WGS sequence"/>
</dbReference>
<keyword evidence="3 6" id="KW-0732">Signal</keyword>
<evidence type="ECO:0000256" key="5">
    <source>
        <dbReference type="ARBA" id="ARBA00070228"/>
    </source>
</evidence>
<dbReference type="RefSeq" id="WP_104479006.1">
    <property type="nucleotide sequence ID" value="NZ_CP154825.1"/>
</dbReference>
<dbReference type="AlphaFoldDB" id="A0A2S6GTL9"/>
<dbReference type="SUPFAM" id="SSF53850">
    <property type="entry name" value="Periplasmic binding protein-like II"/>
    <property type="match status" value="1"/>
</dbReference>
<dbReference type="InterPro" id="IPR015168">
    <property type="entry name" value="SsuA/THI5"/>
</dbReference>
<evidence type="ECO:0000259" key="7">
    <source>
        <dbReference type="Pfam" id="PF09084"/>
    </source>
</evidence>
<comment type="similarity">
    <text evidence="1">Belongs to the bacterial solute-binding protein SsuA/TauA family.</text>
</comment>
<dbReference type="CDD" id="cd01008">
    <property type="entry name" value="PBP2_NrtA_SsuA_CpmA_like"/>
    <property type="match status" value="1"/>
</dbReference>
<dbReference type="PANTHER" id="PTHR30024">
    <property type="entry name" value="ALIPHATIC SULFONATES-BINDING PROTEIN-RELATED"/>
    <property type="match status" value="1"/>
</dbReference>
<proteinExistence type="inferred from homology"/>